<dbReference type="EMBL" id="GGEC01028090">
    <property type="protein sequence ID" value="MBX08574.1"/>
    <property type="molecule type" value="Transcribed_RNA"/>
</dbReference>
<evidence type="ECO:0000313" key="1">
    <source>
        <dbReference type="EMBL" id="MBX08574.1"/>
    </source>
</evidence>
<sequence length="49" mass="5648">MNHCKLNTFFFLTSWQLNKLRKQNELPILECRVGASLQLSCSGCLHQVP</sequence>
<dbReference type="AlphaFoldDB" id="A0A2P2KSB2"/>
<accession>A0A2P2KSB2</accession>
<protein>
    <submittedName>
        <fullName evidence="1">Uncharacterized protein</fullName>
    </submittedName>
</protein>
<name>A0A2P2KSB2_RHIMU</name>
<proteinExistence type="predicted"/>
<organism evidence="1">
    <name type="scientific">Rhizophora mucronata</name>
    <name type="common">Asiatic mangrove</name>
    <dbReference type="NCBI Taxonomy" id="61149"/>
    <lineage>
        <taxon>Eukaryota</taxon>
        <taxon>Viridiplantae</taxon>
        <taxon>Streptophyta</taxon>
        <taxon>Embryophyta</taxon>
        <taxon>Tracheophyta</taxon>
        <taxon>Spermatophyta</taxon>
        <taxon>Magnoliopsida</taxon>
        <taxon>eudicotyledons</taxon>
        <taxon>Gunneridae</taxon>
        <taxon>Pentapetalae</taxon>
        <taxon>rosids</taxon>
        <taxon>fabids</taxon>
        <taxon>Malpighiales</taxon>
        <taxon>Rhizophoraceae</taxon>
        <taxon>Rhizophora</taxon>
    </lineage>
</organism>
<reference evidence="1" key="1">
    <citation type="submission" date="2018-02" db="EMBL/GenBank/DDBJ databases">
        <title>Rhizophora mucronata_Transcriptome.</title>
        <authorList>
            <person name="Meera S.P."/>
            <person name="Sreeshan A."/>
            <person name="Augustine A."/>
        </authorList>
    </citation>
    <scope>NUCLEOTIDE SEQUENCE</scope>
    <source>
        <tissue evidence="1">Leaf</tissue>
    </source>
</reference>